<dbReference type="RefSeq" id="XP_022743672.1">
    <property type="nucleotide sequence ID" value="XM_022887937.1"/>
</dbReference>
<dbReference type="Pfam" id="PF24681">
    <property type="entry name" value="Kelch_KLHDC2_KLHL20_DRC7"/>
    <property type="match status" value="1"/>
</dbReference>
<dbReference type="InterPro" id="IPR006652">
    <property type="entry name" value="Kelch_1"/>
</dbReference>
<dbReference type="AlphaFoldDB" id="A0A6P5YTQ7"/>
<dbReference type="PANTHER" id="PTHR46407">
    <property type="entry name" value="OS02G0208700 PROTEIN"/>
    <property type="match status" value="1"/>
</dbReference>
<keyword evidence="1" id="KW-1185">Reference proteome</keyword>
<dbReference type="SMART" id="SM00612">
    <property type="entry name" value="Kelch"/>
    <property type="match status" value="2"/>
</dbReference>
<organism evidence="1 2">
    <name type="scientific">Durio zibethinus</name>
    <name type="common">Durian</name>
    <dbReference type="NCBI Taxonomy" id="66656"/>
    <lineage>
        <taxon>Eukaryota</taxon>
        <taxon>Viridiplantae</taxon>
        <taxon>Streptophyta</taxon>
        <taxon>Embryophyta</taxon>
        <taxon>Tracheophyta</taxon>
        <taxon>Spermatophyta</taxon>
        <taxon>Magnoliopsida</taxon>
        <taxon>eudicotyledons</taxon>
        <taxon>Gunneridae</taxon>
        <taxon>Pentapetalae</taxon>
        <taxon>rosids</taxon>
        <taxon>malvids</taxon>
        <taxon>Malvales</taxon>
        <taxon>Malvaceae</taxon>
        <taxon>Helicteroideae</taxon>
        <taxon>Durio</taxon>
    </lineage>
</organism>
<dbReference type="GeneID" id="111294561"/>
<evidence type="ECO:0000313" key="2">
    <source>
        <dbReference type="RefSeq" id="XP_022743672.1"/>
    </source>
</evidence>
<dbReference type="InterPro" id="IPR044595">
    <property type="entry name" value="KMD1-4"/>
</dbReference>
<reference evidence="2" key="1">
    <citation type="submission" date="2025-08" db="UniProtKB">
        <authorList>
            <consortium name="RefSeq"/>
        </authorList>
    </citation>
    <scope>IDENTIFICATION</scope>
    <source>
        <tissue evidence="2">Fruit stalk</tissue>
    </source>
</reference>
<gene>
    <name evidence="2" type="primary">LOC111294561</name>
</gene>
<dbReference type="KEGG" id="dzi:111294561"/>
<protein>
    <submittedName>
        <fullName evidence="2">F-box/kelch-repeat protein At2g44130-like</fullName>
    </submittedName>
</protein>
<accession>A0A6P5YTQ7</accession>
<dbReference type="SUPFAM" id="SSF117281">
    <property type="entry name" value="Kelch motif"/>
    <property type="match status" value="1"/>
</dbReference>
<evidence type="ECO:0000313" key="1">
    <source>
        <dbReference type="Proteomes" id="UP000515121"/>
    </source>
</evidence>
<name>A0A6P5YTQ7_DURZI</name>
<dbReference type="GO" id="GO:0080037">
    <property type="term" value="P:negative regulation of cytokinin-activated signaling pathway"/>
    <property type="evidence" value="ECO:0007669"/>
    <property type="project" value="InterPro"/>
</dbReference>
<dbReference type="InterPro" id="IPR036047">
    <property type="entry name" value="F-box-like_dom_sf"/>
</dbReference>
<dbReference type="Proteomes" id="UP000515121">
    <property type="component" value="Unplaced"/>
</dbReference>
<proteinExistence type="predicted"/>
<dbReference type="GO" id="GO:2000762">
    <property type="term" value="P:regulation of phenylpropanoid metabolic process"/>
    <property type="evidence" value="ECO:0007669"/>
    <property type="project" value="InterPro"/>
</dbReference>
<sequence>MVSIESLPELIPGLPEEIGLECLTRFHYSTHPIAAGACRRWQELLQSREFYYHRKQTGYTQKAACLVQLLNSGTDADGYKLVGPPRYGITVFDPASGIWDRIDRVPKYRDGLPLFCQITSSEGKLVLMGGWDPTSYDPVRDVFVYEFTTQRWREGKQMPETRSFFATGALDGRVIVAGGHDENKNALSTAWEYDVRRDEWTELSRMSQERDECQGMVIGSEFWVVSGYKTDNQGGFEGSAELLDLETGEWSRVEEAWRASQCPRSCVGVGKDKKLFCWADRDSAIRVGACAVPLGGWTFVSGSAYQGGPQGFFLVDEQSGKFTSIDVPVEFSGFVQSGCWVDI</sequence>
<dbReference type="InterPro" id="IPR015915">
    <property type="entry name" value="Kelch-typ_b-propeller"/>
</dbReference>
<dbReference type="PANTHER" id="PTHR46407:SF4">
    <property type="entry name" value="F-BOX DOMAIN-CONTAINING PROTEIN"/>
    <property type="match status" value="1"/>
</dbReference>
<dbReference type="SUPFAM" id="SSF81383">
    <property type="entry name" value="F-box domain"/>
    <property type="match status" value="1"/>
</dbReference>
<dbReference type="OrthoDB" id="191037at2759"/>
<dbReference type="CDD" id="cd22152">
    <property type="entry name" value="F-box_AtAFR-like"/>
    <property type="match status" value="1"/>
</dbReference>
<dbReference type="Gene3D" id="2.120.10.80">
    <property type="entry name" value="Kelch-type beta propeller"/>
    <property type="match status" value="1"/>
</dbReference>